<gene>
    <name evidence="7" type="ORF">KFE25_001044</name>
</gene>
<evidence type="ECO:0000256" key="6">
    <source>
        <dbReference type="SAM" id="Phobius"/>
    </source>
</evidence>
<dbReference type="GO" id="GO:0016020">
    <property type="term" value="C:membrane"/>
    <property type="evidence" value="ECO:0007669"/>
    <property type="project" value="UniProtKB-SubCell"/>
</dbReference>
<comment type="subcellular location">
    <subcellularLocation>
        <location evidence="1">Membrane</location>
        <topology evidence="1">Multi-pass membrane protein</topology>
    </subcellularLocation>
</comment>
<feature type="transmembrane region" description="Helical" evidence="6">
    <location>
        <begin position="123"/>
        <end position="143"/>
    </location>
</feature>
<dbReference type="InterPro" id="IPR002781">
    <property type="entry name" value="TM_pro_TauE-like"/>
</dbReference>
<evidence type="ECO:0008006" key="9">
    <source>
        <dbReference type="Google" id="ProtNLM"/>
    </source>
</evidence>
<evidence type="ECO:0000313" key="7">
    <source>
        <dbReference type="EMBL" id="KAG8461440.1"/>
    </source>
</evidence>
<evidence type="ECO:0000256" key="2">
    <source>
        <dbReference type="ARBA" id="ARBA00022692"/>
    </source>
</evidence>
<evidence type="ECO:0000256" key="1">
    <source>
        <dbReference type="ARBA" id="ARBA00004141"/>
    </source>
</evidence>
<feature type="transmembrane region" description="Helical" evidence="6">
    <location>
        <begin position="98"/>
        <end position="117"/>
    </location>
</feature>
<keyword evidence="3 6" id="KW-1133">Transmembrane helix</keyword>
<protein>
    <recommendedName>
        <fullName evidence="9">Membrane transporter protein</fullName>
    </recommendedName>
</protein>
<feature type="transmembrane region" description="Helical" evidence="6">
    <location>
        <begin position="239"/>
        <end position="257"/>
    </location>
</feature>
<feature type="region of interest" description="Disordered" evidence="5">
    <location>
        <begin position="22"/>
        <end position="41"/>
    </location>
</feature>
<sequence length="315" mass="30970">MRALSSLLRACRRPGARGLCAPAKPSVSPRVPAQTGPPASAEATGAGAAAAGYSVHLASGAIGLFAGAFGSLAGLGGGVVMVPLLTSFAGLSQHAAHGTSLVAVVSTGLGGCVSFASHGQVDWPAAAAIAATASLSAVAGARATSRLSGATLKRLMGVFMMAVAPLVPLKGYLQHRSSAGGERTCAADAEQHAPLSYSALAQCAAVGVFSGALSGMFGVGGGSIVTPALAFIADMPHQAVLGTTLAAMVLPSMIGARTHWQMGNVAVRALPGLLAGTALGAMGGAQLAMVVPQEALRWFFCGAFLLLGAKGAFKL</sequence>
<dbReference type="AlphaFoldDB" id="A0A8J5XLZ6"/>
<evidence type="ECO:0000256" key="3">
    <source>
        <dbReference type="ARBA" id="ARBA00022989"/>
    </source>
</evidence>
<proteinExistence type="predicted"/>
<reference evidence="7" key="1">
    <citation type="submission" date="2021-05" db="EMBL/GenBank/DDBJ databases">
        <title>The genome of the haptophyte Pavlova lutheri (Diacronema luteri, Pavlovales) - a model for lipid biosynthesis in eukaryotic algae.</title>
        <authorList>
            <person name="Hulatt C.J."/>
            <person name="Posewitz M.C."/>
        </authorList>
    </citation>
    <scope>NUCLEOTIDE SEQUENCE</scope>
    <source>
        <strain evidence="7">NIVA-4/92</strain>
    </source>
</reference>
<organism evidence="7 8">
    <name type="scientific">Diacronema lutheri</name>
    <name type="common">Unicellular marine alga</name>
    <name type="synonym">Monochrysis lutheri</name>
    <dbReference type="NCBI Taxonomy" id="2081491"/>
    <lineage>
        <taxon>Eukaryota</taxon>
        <taxon>Haptista</taxon>
        <taxon>Haptophyta</taxon>
        <taxon>Pavlovophyceae</taxon>
        <taxon>Pavlovales</taxon>
        <taxon>Pavlovaceae</taxon>
        <taxon>Diacronema</taxon>
    </lineage>
</organism>
<comment type="caution">
    <text evidence="7">The sequence shown here is derived from an EMBL/GenBank/DDBJ whole genome shotgun (WGS) entry which is preliminary data.</text>
</comment>
<feature type="transmembrane region" description="Helical" evidence="6">
    <location>
        <begin position="269"/>
        <end position="289"/>
    </location>
</feature>
<dbReference type="PANTHER" id="PTHR43701:SF2">
    <property type="entry name" value="MEMBRANE TRANSPORTER PROTEIN YJNA-RELATED"/>
    <property type="match status" value="1"/>
</dbReference>
<evidence type="ECO:0000313" key="8">
    <source>
        <dbReference type="Proteomes" id="UP000751190"/>
    </source>
</evidence>
<dbReference type="EMBL" id="JAGTXO010000025">
    <property type="protein sequence ID" value="KAG8461440.1"/>
    <property type="molecule type" value="Genomic_DNA"/>
</dbReference>
<feature type="transmembrane region" description="Helical" evidence="6">
    <location>
        <begin position="62"/>
        <end position="86"/>
    </location>
</feature>
<dbReference type="PANTHER" id="PTHR43701">
    <property type="entry name" value="MEMBRANE TRANSPORTER PROTEIN MJ0441-RELATED"/>
    <property type="match status" value="1"/>
</dbReference>
<name>A0A8J5XLZ6_DIALT</name>
<dbReference type="Pfam" id="PF01925">
    <property type="entry name" value="TauE"/>
    <property type="match status" value="1"/>
</dbReference>
<dbReference type="OMA" id="MQIYLPI"/>
<keyword evidence="2 6" id="KW-0812">Transmembrane</keyword>
<keyword evidence="8" id="KW-1185">Reference proteome</keyword>
<dbReference type="OrthoDB" id="203866at2759"/>
<feature type="transmembrane region" description="Helical" evidence="6">
    <location>
        <begin position="295"/>
        <end position="313"/>
    </location>
</feature>
<accession>A0A8J5XLZ6</accession>
<feature type="transmembrane region" description="Helical" evidence="6">
    <location>
        <begin position="155"/>
        <end position="173"/>
    </location>
</feature>
<dbReference type="Proteomes" id="UP000751190">
    <property type="component" value="Unassembled WGS sequence"/>
</dbReference>
<evidence type="ECO:0000256" key="5">
    <source>
        <dbReference type="SAM" id="MobiDB-lite"/>
    </source>
</evidence>
<keyword evidence="4 6" id="KW-0472">Membrane</keyword>
<evidence type="ECO:0000256" key="4">
    <source>
        <dbReference type="ARBA" id="ARBA00023136"/>
    </source>
</evidence>
<dbReference type="InterPro" id="IPR051598">
    <property type="entry name" value="TSUP/Inactive_protease-like"/>
</dbReference>